<proteinExistence type="predicted"/>
<evidence type="ECO:0008006" key="4">
    <source>
        <dbReference type="Google" id="ProtNLM"/>
    </source>
</evidence>
<protein>
    <recommendedName>
        <fullName evidence="4">Plant thionin family protein</fullName>
    </recommendedName>
</protein>
<feature type="chain" id="PRO_5029488572" description="Plant thionin family protein" evidence="1">
    <location>
        <begin position="29"/>
        <end position="85"/>
    </location>
</feature>
<reference evidence="2 3" key="1">
    <citation type="submission" date="2020-06" db="EMBL/GenBank/DDBJ databases">
        <title>Transcriptomic and genomic resources for Thalictrum thalictroides and T. hernandezii: Facilitating candidate gene discovery in an emerging model plant lineage.</title>
        <authorList>
            <person name="Arias T."/>
            <person name="Riano-Pachon D.M."/>
            <person name="Di Stilio V.S."/>
        </authorList>
    </citation>
    <scope>NUCLEOTIDE SEQUENCE [LARGE SCALE GENOMIC DNA]</scope>
    <source>
        <strain evidence="3">cv. WT478/WT964</strain>
        <tissue evidence="2">Leaves</tissue>
    </source>
</reference>
<keyword evidence="3" id="KW-1185">Reference proteome</keyword>
<dbReference type="EMBL" id="JABWDY010015159">
    <property type="protein sequence ID" value="KAF5197056.1"/>
    <property type="molecule type" value="Genomic_DNA"/>
</dbReference>
<feature type="signal peptide" evidence="1">
    <location>
        <begin position="1"/>
        <end position="28"/>
    </location>
</feature>
<sequence length="85" mass="9762">MGWNQNKKMVIMILFFMIYNMSMLSTDADDWDHNAIRPTFEQCIEVICMPKCLRLPGATESICRNSCDDGCSQASRGHLLLNHLH</sequence>
<accession>A0A7J6WI12</accession>
<evidence type="ECO:0000256" key="1">
    <source>
        <dbReference type="SAM" id="SignalP"/>
    </source>
</evidence>
<keyword evidence="1" id="KW-0732">Signal</keyword>
<dbReference type="Proteomes" id="UP000554482">
    <property type="component" value="Unassembled WGS sequence"/>
</dbReference>
<comment type="caution">
    <text evidence="2">The sequence shown here is derived from an EMBL/GenBank/DDBJ whole genome shotgun (WGS) entry which is preliminary data.</text>
</comment>
<organism evidence="2 3">
    <name type="scientific">Thalictrum thalictroides</name>
    <name type="common">Rue-anemone</name>
    <name type="synonym">Anemone thalictroides</name>
    <dbReference type="NCBI Taxonomy" id="46969"/>
    <lineage>
        <taxon>Eukaryota</taxon>
        <taxon>Viridiplantae</taxon>
        <taxon>Streptophyta</taxon>
        <taxon>Embryophyta</taxon>
        <taxon>Tracheophyta</taxon>
        <taxon>Spermatophyta</taxon>
        <taxon>Magnoliopsida</taxon>
        <taxon>Ranunculales</taxon>
        <taxon>Ranunculaceae</taxon>
        <taxon>Thalictroideae</taxon>
        <taxon>Thalictrum</taxon>
    </lineage>
</organism>
<evidence type="ECO:0000313" key="3">
    <source>
        <dbReference type="Proteomes" id="UP000554482"/>
    </source>
</evidence>
<evidence type="ECO:0000313" key="2">
    <source>
        <dbReference type="EMBL" id="KAF5197056.1"/>
    </source>
</evidence>
<gene>
    <name evidence="2" type="ORF">FRX31_013356</name>
</gene>
<dbReference type="AlphaFoldDB" id="A0A7J6WI12"/>
<name>A0A7J6WI12_THATH</name>